<dbReference type="EMBL" id="JAPQKH010000007">
    <property type="protein sequence ID" value="KAJ5088610.1"/>
    <property type="molecule type" value="Genomic_DNA"/>
</dbReference>
<evidence type="ECO:0000256" key="4">
    <source>
        <dbReference type="ARBA" id="ARBA00012599"/>
    </source>
</evidence>
<dbReference type="GO" id="GO:0009251">
    <property type="term" value="P:glucan catabolic process"/>
    <property type="evidence" value="ECO:0007669"/>
    <property type="project" value="TreeGrafter"/>
</dbReference>
<dbReference type="PANTHER" id="PTHR10963">
    <property type="entry name" value="GLYCOSYL HYDROLASE-RELATED"/>
    <property type="match status" value="1"/>
</dbReference>
<evidence type="ECO:0000256" key="3">
    <source>
        <dbReference type="ARBA" id="ARBA00006865"/>
    </source>
</evidence>
<evidence type="ECO:0000256" key="9">
    <source>
        <dbReference type="ARBA" id="ARBA00023295"/>
    </source>
</evidence>
<evidence type="ECO:0000256" key="1">
    <source>
        <dbReference type="ARBA" id="ARBA00000124"/>
    </source>
</evidence>
<proteinExistence type="inferred from homology"/>
<dbReference type="OrthoDB" id="192832at2759"/>
<keyword evidence="10" id="KW-0812">Transmembrane</keyword>
<dbReference type="EC" id="3.2.1.6" evidence="4"/>
<keyword evidence="7" id="KW-0378">Hydrolase</keyword>
<dbReference type="CDD" id="cd02181">
    <property type="entry name" value="GH16_fungal_Lam16A_glucanase"/>
    <property type="match status" value="1"/>
</dbReference>
<evidence type="ECO:0000256" key="2">
    <source>
        <dbReference type="ARBA" id="ARBA00004609"/>
    </source>
</evidence>
<comment type="caution">
    <text evidence="12">The sequence shown here is derived from an EMBL/GenBank/DDBJ whole genome shotgun (WGS) entry which is preliminary data.</text>
</comment>
<gene>
    <name evidence="12" type="ORF">N7456_012226</name>
</gene>
<protein>
    <recommendedName>
        <fullName evidence="4">endo-1,3(4)-beta-glucanase</fullName>
        <ecNumber evidence="4">3.2.1.6</ecNumber>
    </recommendedName>
</protein>
<dbReference type="FunFam" id="2.60.120.200:FF:000114">
    <property type="entry name" value="Probable endo-1,3(4)-beta-glucanase NFIA_089530"/>
    <property type="match status" value="1"/>
</dbReference>
<dbReference type="GO" id="GO:0052861">
    <property type="term" value="F:endo-1,3(4)-beta-glucanase activity"/>
    <property type="evidence" value="ECO:0007669"/>
    <property type="project" value="UniProtKB-EC"/>
</dbReference>
<keyword evidence="9" id="KW-0326">Glycosidase</keyword>
<feature type="domain" description="GH16" evidence="11">
    <location>
        <begin position="104"/>
        <end position="370"/>
    </location>
</feature>
<dbReference type="PANTHER" id="PTHR10963:SF42">
    <property type="entry name" value="PUTATIVE (AFU_ORTHOLOGUE AFUA_5G02280)-RELATED"/>
    <property type="match status" value="1"/>
</dbReference>
<dbReference type="AlphaFoldDB" id="A0A9W9EVG6"/>
<keyword evidence="13" id="KW-1185">Reference proteome</keyword>
<sequence length="405" mass="44544">MDDYSRFGGATSTLPRFDAHDTGSHNAANSGYSGYAEHSAAQDQLPPRYSTVVGTKEGLDANRAWYDPRGWSLRKKLIVAGCIVVVIVAVVVGAVEGVKRNAYPDYSKLNYTLKDTYSGTNFFDNFAYYTSTDPTDGFVQYVDSSTASSMNLTYASENSAVIRVDTDTQNQTNGRMSVRLTSNNQYDDGLFIFDVVHTPYGCATWPALWLTDPDNWPENGEIDVMESNNKGTNGNAMTLHTSKNCKMNVKRKETGSAQHSNCLYSANDETGCSVEGKKASYGEEFNNNGGGVYAMELRDAGIRVWMFARDDIPSDISNSSSTPDPSSWGEALADFPSTHCDISSHFKNQSIIANIDICGDMAGSNTYYKELYDCPSSCTEWAAENGANFTNAYWEFNSFKVYQSS</sequence>
<evidence type="ECO:0000256" key="8">
    <source>
        <dbReference type="ARBA" id="ARBA00023288"/>
    </source>
</evidence>
<evidence type="ECO:0000256" key="7">
    <source>
        <dbReference type="ARBA" id="ARBA00022801"/>
    </source>
</evidence>
<keyword evidence="10" id="KW-1133">Transmembrane helix</keyword>
<dbReference type="Proteomes" id="UP001149165">
    <property type="component" value="Unassembled WGS sequence"/>
</dbReference>
<dbReference type="Gene3D" id="2.60.120.200">
    <property type="match status" value="1"/>
</dbReference>
<dbReference type="InterPro" id="IPR050546">
    <property type="entry name" value="Glycosyl_Hydrlase_16"/>
</dbReference>
<evidence type="ECO:0000259" key="11">
    <source>
        <dbReference type="PROSITE" id="PS51762"/>
    </source>
</evidence>
<dbReference type="InterPro" id="IPR013320">
    <property type="entry name" value="ConA-like_dom_sf"/>
</dbReference>
<evidence type="ECO:0000313" key="12">
    <source>
        <dbReference type="EMBL" id="KAJ5088610.1"/>
    </source>
</evidence>
<reference evidence="12" key="2">
    <citation type="journal article" date="2023" name="IMA Fungus">
        <title>Comparative genomic study of the Penicillium genus elucidates a diverse pangenome and 15 lateral gene transfer events.</title>
        <authorList>
            <person name="Petersen C."/>
            <person name="Sorensen T."/>
            <person name="Nielsen M.R."/>
            <person name="Sondergaard T.E."/>
            <person name="Sorensen J.L."/>
            <person name="Fitzpatrick D.A."/>
            <person name="Frisvad J.C."/>
            <person name="Nielsen K.L."/>
        </authorList>
    </citation>
    <scope>NUCLEOTIDE SEQUENCE</scope>
    <source>
        <strain evidence="12">IBT 30069</strain>
    </source>
</reference>
<dbReference type="Pfam" id="PF26113">
    <property type="entry name" value="GH16_XgeA"/>
    <property type="match status" value="1"/>
</dbReference>
<dbReference type="PROSITE" id="PS51762">
    <property type="entry name" value="GH16_2"/>
    <property type="match status" value="1"/>
</dbReference>
<evidence type="ECO:0000256" key="6">
    <source>
        <dbReference type="ARBA" id="ARBA00022622"/>
    </source>
</evidence>
<organism evidence="12 13">
    <name type="scientific">Penicillium angulare</name>
    <dbReference type="NCBI Taxonomy" id="116970"/>
    <lineage>
        <taxon>Eukaryota</taxon>
        <taxon>Fungi</taxon>
        <taxon>Dikarya</taxon>
        <taxon>Ascomycota</taxon>
        <taxon>Pezizomycotina</taxon>
        <taxon>Eurotiomycetes</taxon>
        <taxon>Eurotiomycetidae</taxon>
        <taxon>Eurotiales</taxon>
        <taxon>Aspergillaceae</taxon>
        <taxon>Penicillium</taxon>
    </lineage>
</organism>
<dbReference type="InterPro" id="IPR000757">
    <property type="entry name" value="Beta-glucanase-like"/>
</dbReference>
<evidence type="ECO:0000256" key="10">
    <source>
        <dbReference type="SAM" id="Phobius"/>
    </source>
</evidence>
<name>A0A9W9EVG6_9EURO</name>
<keyword evidence="5" id="KW-1003">Cell membrane</keyword>
<keyword evidence="8" id="KW-0449">Lipoprotein</keyword>
<feature type="transmembrane region" description="Helical" evidence="10">
    <location>
        <begin position="77"/>
        <end position="95"/>
    </location>
</feature>
<comment type="catalytic activity">
    <reaction evidence="1">
        <text>Endohydrolysis of (1-&gt;3)- or (1-&gt;4)-linkages in beta-D-glucans when the glucose residue whose reducing group is involved in the linkage to be hydrolyzed is itself substituted at C-3.</text>
        <dbReference type="EC" id="3.2.1.6"/>
    </reaction>
</comment>
<accession>A0A9W9EVG6</accession>
<keyword evidence="6" id="KW-0325">Glycoprotein</keyword>
<reference evidence="12" key="1">
    <citation type="submission" date="2022-11" db="EMBL/GenBank/DDBJ databases">
        <authorList>
            <person name="Petersen C."/>
        </authorList>
    </citation>
    <scope>NUCLEOTIDE SEQUENCE</scope>
    <source>
        <strain evidence="12">IBT 30069</strain>
    </source>
</reference>
<keyword evidence="6" id="KW-0336">GPI-anchor</keyword>
<dbReference type="GO" id="GO:0098552">
    <property type="term" value="C:side of membrane"/>
    <property type="evidence" value="ECO:0007669"/>
    <property type="project" value="UniProtKB-KW"/>
</dbReference>
<dbReference type="SUPFAM" id="SSF49899">
    <property type="entry name" value="Concanavalin A-like lectins/glucanases"/>
    <property type="match status" value="1"/>
</dbReference>
<keyword evidence="10" id="KW-0472">Membrane</keyword>
<dbReference type="GO" id="GO:0005886">
    <property type="term" value="C:plasma membrane"/>
    <property type="evidence" value="ECO:0007669"/>
    <property type="project" value="UniProtKB-SubCell"/>
</dbReference>
<comment type="subcellular location">
    <subcellularLocation>
        <location evidence="2">Cell membrane</location>
        <topology evidence="2">Lipid-anchor</topology>
        <topology evidence="2">GPI-anchor</topology>
    </subcellularLocation>
</comment>
<evidence type="ECO:0000256" key="5">
    <source>
        <dbReference type="ARBA" id="ARBA00022475"/>
    </source>
</evidence>
<comment type="similarity">
    <text evidence="3">Belongs to the glycosyl hydrolase 16 family.</text>
</comment>
<evidence type="ECO:0000313" key="13">
    <source>
        <dbReference type="Proteomes" id="UP001149165"/>
    </source>
</evidence>